<reference evidence="2" key="1">
    <citation type="submission" date="2020-06" db="EMBL/GenBank/DDBJ databases">
        <authorList>
            <person name="Li T."/>
            <person name="Hu X."/>
            <person name="Zhang T."/>
            <person name="Song X."/>
            <person name="Zhang H."/>
            <person name="Dai N."/>
            <person name="Sheng W."/>
            <person name="Hou X."/>
            <person name="Wei L."/>
        </authorList>
    </citation>
    <scope>NUCLEOTIDE SEQUENCE</scope>
    <source>
        <strain evidence="2">G02</strain>
        <tissue evidence="2">Leaf</tissue>
    </source>
</reference>
<dbReference type="InterPro" id="IPR004158">
    <property type="entry name" value="DUF247_pln"/>
</dbReference>
<dbReference type="AlphaFoldDB" id="A0AAW2TUA3"/>
<dbReference type="PANTHER" id="PTHR31170">
    <property type="entry name" value="BNAC04G53230D PROTEIN"/>
    <property type="match status" value="1"/>
</dbReference>
<dbReference type="Pfam" id="PF03140">
    <property type="entry name" value="DUF247"/>
    <property type="match status" value="2"/>
</dbReference>
<dbReference type="EMBL" id="JACGWJ010000007">
    <property type="protein sequence ID" value="KAL0408516.1"/>
    <property type="molecule type" value="Genomic_DNA"/>
</dbReference>
<dbReference type="PANTHER" id="PTHR31170:SF18">
    <property type="entry name" value="(WILD MALAYSIAN BANANA) HYPOTHETICAL PROTEIN"/>
    <property type="match status" value="1"/>
</dbReference>
<protein>
    <submittedName>
        <fullName evidence="2">Uncharacterized protein</fullName>
    </submittedName>
</protein>
<accession>A0AAW2TUA3</accession>
<reference evidence="2" key="2">
    <citation type="journal article" date="2024" name="Plant">
        <title>Genomic evolution and insights into agronomic trait innovations of Sesamum species.</title>
        <authorList>
            <person name="Miao H."/>
            <person name="Wang L."/>
            <person name="Qu L."/>
            <person name="Liu H."/>
            <person name="Sun Y."/>
            <person name="Le M."/>
            <person name="Wang Q."/>
            <person name="Wei S."/>
            <person name="Zheng Y."/>
            <person name="Lin W."/>
            <person name="Duan Y."/>
            <person name="Cao H."/>
            <person name="Xiong S."/>
            <person name="Wang X."/>
            <person name="Wei L."/>
            <person name="Li C."/>
            <person name="Ma Q."/>
            <person name="Ju M."/>
            <person name="Zhao R."/>
            <person name="Li G."/>
            <person name="Mu C."/>
            <person name="Tian Q."/>
            <person name="Mei H."/>
            <person name="Zhang T."/>
            <person name="Gao T."/>
            <person name="Zhang H."/>
        </authorList>
    </citation>
    <scope>NUCLEOTIDE SEQUENCE</scope>
    <source>
        <strain evidence="2">G02</strain>
    </source>
</reference>
<feature type="transmembrane region" description="Helical" evidence="1">
    <location>
        <begin position="345"/>
        <end position="372"/>
    </location>
</feature>
<proteinExistence type="predicted"/>
<keyword evidence="1" id="KW-0472">Membrane</keyword>
<comment type="caution">
    <text evidence="2">The sequence shown here is derived from an EMBL/GenBank/DDBJ whole genome shotgun (WGS) entry which is preliminary data.</text>
</comment>
<keyword evidence="1" id="KW-1133">Transmembrane helix</keyword>
<name>A0AAW2TUA3_SESRA</name>
<organism evidence="2">
    <name type="scientific">Sesamum radiatum</name>
    <name type="common">Black benniseed</name>
    <dbReference type="NCBI Taxonomy" id="300843"/>
    <lineage>
        <taxon>Eukaryota</taxon>
        <taxon>Viridiplantae</taxon>
        <taxon>Streptophyta</taxon>
        <taxon>Embryophyta</taxon>
        <taxon>Tracheophyta</taxon>
        <taxon>Spermatophyta</taxon>
        <taxon>Magnoliopsida</taxon>
        <taxon>eudicotyledons</taxon>
        <taxon>Gunneridae</taxon>
        <taxon>Pentapetalae</taxon>
        <taxon>asterids</taxon>
        <taxon>lamiids</taxon>
        <taxon>Lamiales</taxon>
        <taxon>Pedaliaceae</taxon>
        <taxon>Sesamum</taxon>
    </lineage>
</organism>
<gene>
    <name evidence="2" type="ORF">Sradi_1786000</name>
</gene>
<evidence type="ECO:0000313" key="2">
    <source>
        <dbReference type="EMBL" id="KAL0408516.1"/>
    </source>
</evidence>
<evidence type="ECO:0000256" key="1">
    <source>
        <dbReference type="SAM" id="Phobius"/>
    </source>
</evidence>
<sequence length="375" mass="43122">MRDTSAELEQWTKRCIYRLPTHVTDQDNNSYKPQVVSIGPYHHGEPHLKPMDDHKHHALLHFLKRSEKPFHLYVEALAQVVQELKDAYDQLDPVWQDDTNAFLKMMVLDGCFILEILRMDTADYAPNDPLFSEHGHLYMLPFLRKDMFCLRIRSGNCLHLFDVYRKSLLHGDPRRSSKRRRGKPSHGDAYGLIPSASELQDAGIRFKKSKSSLSEISFHGKTLGLPKLIVDAHTKSMLLNLIAFERFHVGAGNEVISYVFFLYNLIRSPTDVRILSSQGIISNYLGSDLEVAILFNLVSRYVTVDPESSLDTVYLLVSEKLRNRFTTTLNEWQADFIRTYFKSPWAAISVVAPILYFGLTIIQTTCSVLSYIHRN</sequence>
<keyword evidence="1" id="KW-0812">Transmembrane</keyword>